<feature type="compositionally biased region" description="Polar residues" evidence="1">
    <location>
        <begin position="151"/>
        <end position="161"/>
    </location>
</feature>
<dbReference type="AlphaFoldDB" id="A0AAN9P773"/>
<proteinExistence type="predicted"/>
<evidence type="ECO:0000313" key="3">
    <source>
        <dbReference type="Proteomes" id="UP001359559"/>
    </source>
</evidence>
<protein>
    <submittedName>
        <fullName evidence="2">Uncharacterized protein</fullName>
    </submittedName>
</protein>
<dbReference type="PANTHER" id="PTHR31949:SF2">
    <property type="entry name" value="OS05G0480600 PROTEIN"/>
    <property type="match status" value="1"/>
</dbReference>
<feature type="region of interest" description="Disordered" evidence="1">
    <location>
        <begin position="271"/>
        <end position="311"/>
    </location>
</feature>
<keyword evidence="3" id="KW-1185">Reference proteome</keyword>
<dbReference type="EMBL" id="JAYKXN010000005">
    <property type="protein sequence ID" value="KAK7287014.1"/>
    <property type="molecule type" value="Genomic_DNA"/>
</dbReference>
<organism evidence="2 3">
    <name type="scientific">Clitoria ternatea</name>
    <name type="common">Butterfly pea</name>
    <dbReference type="NCBI Taxonomy" id="43366"/>
    <lineage>
        <taxon>Eukaryota</taxon>
        <taxon>Viridiplantae</taxon>
        <taxon>Streptophyta</taxon>
        <taxon>Embryophyta</taxon>
        <taxon>Tracheophyta</taxon>
        <taxon>Spermatophyta</taxon>
        <taxon>Magnoliopsida</taxon>
        <taxon>eudicotyledons</taxon>
        <taxon>Gunneridae</taxon>
        <taxon>Pentapetalae</taxon>
        <taxon>rosids</taxon>
        <taxon>fabids</taxon>
        <taxon>Fabales</taxon>
        <taxon>Fabaceae</taxon>
        <taxon>Papilionoideae</taxon>
        <taxon>50 kb inversion clade</taxon>
        <taxon>NPAAA clade</taxon>
        <taxon>indigoferoid/millettioid clade</taxon>
        <taxon>Phaseoleae</taxon>
        <taxon>Clitoria</taxon>
    </lineage>
</organism>
<comment type="caution">
    <text evidence="2">The sequence shown here is derived from an EMBL/GenBank/DDBJ whole genome shotgun (WGS) entry which is preliminary data.</text>
</comment>
<accession>A0AAN9P773</accession>
<gene>
    <name evidence="2" type="ORF">RJT34_22423</name>
</gene>
<feature type="compositionally biased region" description="Polar residues" evidence="1">
    <location>
        <begin position="88"/>
        <end position="127"/>
    </location>
</feature>
<feature type="region of interest" description="Disordered" evidence="1">
    <location>
        <begin position="77"/>
        <end position="252"/>
    </location>
</feature>
<dbReference type="PANTHER" id="PTHR31949">
    <property type="entry name" value="GASTRIC MUCIN-LIKE PROTEIN"/>
    <property type="match status" value="1"/>
</dbReference>
<feature type="compositionally biased region" description="Polar residues" evidence="1">
    <location>
        <begin position="292"/>
        <end position="311"/>
    </location>
</feature>
<reference evidence="2 3" key="1">
    <citation type="submission" date="2024-01" db="EMBL/GenBank/DDBJ databases">
        <title>The genomes of 5 underutilized Papilionoideae crops provide insights into root nodulation and disease resistance.</title>
        <authorList>
            <person name="Yuan L."/>
        </authorList>
    </citation>
    <scope>NUCLEOTIDE SEQUENCE [LARGE SCALE GENOMIC DNA]</scope>
    <source>
        <strain evidence="2">LY-2023</strain>
        <tissue evidence="2">Leaf</tissue>
    </source>
</reference>
<sequence length="508" mass="55077">MVGVEGNAFGFGIMNTRNVNDQNHHQRGRSFNGFANINTTSSHVSGKLGRLSFESAKVATSGIDDLLSSTEGGKHDYDWLLTPPGTPNLPSSECESKPTLTPQRSSLCRSVSNTNVSRLSVTQPENNNQSQSKPARSSSVSRSSSNKSSSIHNTARPSSPITRSPSAATRPSTPSRVVRSSSSSDTNKVRTSQASRPSTPTSTSRPHIPVNIYSPPTPARPSTPTRRLSMPFPSPTTTSAPRVGRNSPGPRPLPVVVPPDFPLDTPPNLRTTLPDRPISAGRSRPGAVVTLKPNSETQTPPTMSRRQSSPLVNRGRLSEYIAKSRVHANAAEGRVSLASDLLARKSVKSSTTTSTTPENNALGRTISKKSLDMAIRHMDIRNGSGTHRSVPSATLFPQSIRTSTPKAQHTRRLSAPDSVNINRSIHSRNSGACFDIGNSTNKRMNGRERQYFGRLSEVDVYESCPYDSLFLREDLKNTNWLHSVDDKCDHGPIFDNGFESLPEPFALL</sequence>
<evidence type="ECO:0000313" key="2">
    <source>
        <dbReference type="EMBL" id="KAK7287014.1"/>
    </source>
</evidence>
<dbReference type="Proteomes" id="UP001359559">
    <property type="component" value="Unassembled WGS sequence"/>
</dbReference>
<dbReference type="GO" id="GO:0055028">
    <property type="term" value="C:cortical microtubule"/>
    <property type="evidence" value="ECO:0007669"/>
    <property type="project" value="TreeGrafter"/>
</dbReference>
<name>A0AAN9P773_CLITE</name>
<dbReference type="GO" id="GO:0043622">
    <property type="term" value="P:cortical microtubule organization"/>
    <property type="evidence" value="ECO:0007669"/>
    <property type="project" value="TreeGrafter"/>
</dbReference>
<evidence type="ECO:0000256" key="1">
    <source>
        <dbReference type="SAM" id="MobiDB-lite"/>
    </source>
</evidence>
<feature type="compositionally biased region" description="Low complexity" evidence="1">
    <location>
        <begin position="162"/>
        <end position="206"/>
    </location>
</feature>
<feature type="compositionally biased region" description="Low complexity" evidence="1">
    <location>
        <begin position="128"/>
        <end position="150"/>
    </location>
</feature>